<keyword evidence="3" id="KW-1185">Reference proteome</keyword>
<sequence length="140" mass="15591">RFQVRNGSVSVHSARRGSLLQAVHSQEHAHDCRPALAHCRIRSDARRSREHSEQGRSCNRRQLRESAAAARRRDDADDGARATPHPPSEARCREAQEDVGGAAAAAADHAHHLRLSCKPRPLPSYCRYRSIIPRVSLDLP</sequence>
<feature type="non-terminal residue" evidence="2">
    <location>
        <position position="1"/>
    </location>
</feature>
<reference evidence="3" key="1">
    <citation type="submission" date="2022-10" db="EMBL/GenBank/DDBJ databases">
        <title>Genome assembly of Pristionchus species.</title>
        <authorList>
            <person name="Yoshida K."/>
            <person name="Sommer R.J."/>
        </authorList>
    </citation>
    <scope>NUCLEOTIDE SEQUENCE [LARGE SCALE GENOMIC DNA]</scope>
    <source>
        <strain evidence="3">RS5460</strain>
    </source>
</reference>
<evidence type="ECO:0000313" key="2">
    <source>
        <dbReference type="EMBL" id="GMR44078.1"/>
    </source>
</evidence>
<accession>A0AAN4ZMQ1</accession>
<name>A0AAN4ZMQ1_9BILA</name>
<dbReference type="EMBL" id="BTRK01000003">
    <property type="protein sequence ID" value="GMR44078.1"/>
    <property type="molecule type" value="Genomic_DNA"/>
</dbReference>
<evidence type="ECO:0000256" key="1">
    <source>
        <dbReference type="SAM" id="MobiDB-lite"/>
    </source>
</evidence>
<feature type="compositionally biased region" description="Basic and acidic residues" evidence="1">
    <location>
        <begin position="43"/>
        <end position="54"/>
    </location>
</feature>
<organism evidence="2 3">
    <name type="scientific">Pristionchus mayeri</name>
    <dbReference type="NCBI Taxonomy" id="1317129"/>
    <lineage>
        <taxon>Eukaryota</taxon>
        <taxon>Metazoa</taxon>
        <taxon>Ecdysozoa</taxon>
        <taxon>Nematoda</taxon>
        <taxon>Chromadorea</taxon>
        <taxon>Rhabditida</taxon>
        <taxon>Rhabditina</taxon>
        <taxon>Diplogasteromorpha</taxon>
        <taxon>Diplogasteroidea</taxon>
        <taxon>Neodiplogasteridae</taxon>
        <taxon>Pristionchus</taxon>
    </lineage>
</organism>
<feature type="compositionally biased region" description="Basic and acidic residues" evidence="1">
    <location>
        <begin position="71"/>
        <end position="80"/>
    </location>
</feature>
<protein>
    <submittedName>
        <fullName evidence="2">Uncharacterized protein</fullName>
    </submittedName>
</protein>
<evidence type="ECO:0000313" key="3">
    <source>
        <dbReference type="Proteomes" id="UP001328107"/>
    </source>
</evidence>
<feature type="region of interest" description="Disordered" evidence="1">
    <location>
        <begin position="43"/>
        <end position="102"/>
    </location>
</feature>
<dbReference type="AlphaFoldDB" id="A0AAN4ZMQ1"/>
<proteinExistence type="predicted"/>
<dbReference type="Proteomes" id="UP001328107">
    <property type="component" value="Unassembled WGS sequence"/>
</dbReference>
<gene>
    <name evidence="2" type="ORF">PMAYCL1PPCAC_14273</name>
</gene>
<comment type="caution">
    <text evidence="2">The sequence shown here is derived from an EMBL/GenBank/DDBJ whole genome shotgun (WGS) entry which is preliminary data.</text>
</comment>